<keyword evidence="1" id="KW-1133">Transmembrane helix</keyword>
<gene>
    <name evidence="2" type="ORF">HNY73_001602</name>
</gene>
<evidence type="ECO:0000313" key="2">
    <source>
        <dbReference type="EMBL" id="KAF8797322.1"/>
    </source>
</evidence>
<feature type="transmembrane region" description="Helical" evidence="1">
    <location>
        <begin position="9"/>
        <end position="35"/>
    </location>
</feature>
<sequence length="119" mass="12938">MGSTAFSRFFFLSGLMASPSVICASILGGAVSAILSSLPGIPSLEGILLVVLGQETGILPAYIFKGFREVFRFVSQVSQNFEDHQYPFAADAGWRSSFCSTDLRAYFASLYPRICPPLR</sequence>
<name>A0A8T0G2Z5_ARGBR</name>
<reference evidence="2" key="1">
    <citation type="journal article" date="2020" name="bioRxiv">
        <title>Chromosome-level reference genome of the European wasp spider Argiope bruennichi: a resource for studies on range expansion and evolutionary adaptation.</title>
        <authorList>
            <person name="Sheffer M.M."/>
            <person name="Hoppe A."/>
            <person name="Krehenwinkel H."/>
            <person name="Uhl G."/>
            <person name="Kuss A.W."/>
            <person name="Jensen L."/>
            <person name="Jensen C."/>
            <person name="Gillespie R.G."/>
            <person name="Hoff K.J."/>
            <person name="Prost S."/>
        </authorList>
    </citation>
    <scope>NUCLEOTIDE SEQUENCE</scope>
</reference>
<dbReference type="Proteomes" id="UP000807504">
    <property type="component" value="Unassembled WGS sequence"/>
</dbReference>
<evidence type="ECO:0000313" key="3">
    <source>
        <dbReference type="Proteomes" id="UP000807504"/>
    </source>
</evidence>
<dbReference type="AlphaFoldDB" id="A0A8T0G2Z5"/>
<keyword evidence="1" id="KW-0812">Transmembrane</keyword>
<keyword evidence="3" id="KW-1185">Reference proteome</keyword>
<evidence type="ECO:0000256" key="1">
    <source>
        <dbReference type="SAM" id="Phobius"/>
    </source>
</evidence>
<proteinExistence type="predicted"/>
<dbReference type="EMBL" id="JABXBU010000001">
    <property type="protein sequence ID" value="KAF8797322.1"/>
    <property type="molecule type" value="Genomic_DNA"/>
</dbReference>
<keyword evidence="1" id="KW-0472">Membrane</keyword>
<reference evidence="2" key="2">
    <citation type="submission" date="2020-06" db="EMBL/GenBank/DDBJ databases">
        <authorList>
            <person name="Sheffer M."/>
        </authorList>
    </citation>
    <scope>NUCLEOTIDE SEQUENCE</scope>
</reference>
<feature type="transmembrane region" description="Helical" evidence="1">
    <location>
        <begin position="47"/>
        <end position="64"/>
    </location>
</feature>
<organism evidence="2 3">
    <name type="scientific">Argiope bruennichi</name>
    <name type="common">Wasp spider</name>
    <name type="synonym">Aranea bruennichi</name>
    <dbReference type="NCBI Taxonomy" id="94029"/>
    <lineage>
        <taxon>Eukaryota</taxon>
        <taxon>Metazoa</taxon>
        <taxon>Ecdysozoa</taxon>
        <taxon>Arthropoda</taxon>
        <taxon>Chelicerata</taxon>
        <taxon>Arachnida</taxon>
        <taxon>Araneae</taxon>
        <taxon>Araneomorphae</taxon>
        <taxon>Entelegynae</taxon>
        <taxon>Araneoidea</taxon>
        <taxon>Araneidae</taxon>
        <taxon>Argiope</taxon>
    </lineage>
</organism>
<protein>
    <submittedName>
        <fullName evidence="2">Uncharacterized protein</fullName>
    </submittedName>
</protein>
<accession>A0A8T0G2Z5</accession>
<comment type="caution">
    <text evidence="2">The sequence shown here is derived from an EMBL/GenBank/DDBJ whole genome shotgun (WGS) entry which is preliminary data.</text>
</comment>